<dbReference type="InterPro" id="IPR011250">
    <property type="entry name" value="OMP/PagP_B-barrel"/>
</dbReference>
<gene>
    <name evidence="4" type="ORF">MNODULE_06910</name>
</gene>
<evidence type="ECO:0000259" key="3">
    <source>
        <dbReference type="Pfam" id="PF13505"/>
    </source>
</evidence>
<comment type="caution">
    <text evidence="4">The sequence shown here is derived from an EMBL/GenBank/DDBJ whole genome shotgun (WGS) entry which is preliminary data.</text>
</comment>
<evidence type="ECO:0000256" key="2">
    <source>
        <dbReference type="SAM" id="SignalP"/>
    </source>
</evidence>
<feature type="signal peptide" evidence="2">
    <location>
        <begin position="1"/>
        <end position="24"/>
    </location>
</feature>
<keyword evidence="5" id="KW-1185">Reference proteome</keyword>
<feature type="domain" description="Outer membrane protein beta-barrel" evidence="3">
    <location>
        <begin position="50"/>
        <end position="176"/>
    </location>
</feature>
<dbReference type="Gene3D" id="2.40.160.20">
    <property type="match status" value="1"/>
</dbReference>
<feature type="chain" id="PRO_5030647852" evidence="2">
    <location>
        <begin position="25"/>
        <end position="181"/>
    </location>
</feature>
<dbReference type="AlphaFoldDB" id="A0A7X6IA97"/>
<name>A0A7X6IA97_9BACT</name>
<dbReference type="SUPFAM" id="SSF56925">
    <property type="entry name" value="OMPA-like"/>
    <property type="match status" value="1"/>
</dbReference>
<evidence type="ECO:0000313" key="5">
    <source>
        <dbReference type="Proteomes" id="UP000534783"/>
    </source>
</evidence>
<organism evidence="4 5">
    <name type="scientific">Candidatus Manganitrophus noduliformans</name>
    <dbReference type="NCBI Taxonomy" id="2606439"/>
    <lineage>
        <taxon>Bacteria</taxon>
        <taxon>Pseudomonadati</taxon>
        <taxon>Nitrospirota</taxon>
        <taxon>Nitrospiria</taxon>
        <taxon>Candidatus Troglogloeales</taxon>
        <taxon>Candidatus Manganitrophaceae</taxon>
        <taxon>Candidatus Manganitrophus</taxon>
    </lineage>
</organism>
<dbReference type="EMBL" id="VTOW01000001">
    <property type="protein sequence ID" value="NKE70466.1"/>
    <property type="molecule type" value="Genomic_DNA"/>
</dbReference>
<dbReference type="InterPro" id="IPR027385">
    <property type="entry name" value="Beta-barrel_OMP"/>
</dbReference>
<accession>A0A7X6IA97</accession>
<reference evidence="4 5" key="1">
    <citation type="journal article" date="2020" name="Nature">
        <title>Bacterial chemolithoautotrophy via manganese oxidation.</title>
        <authorList>
            <person name="Yu H."/>
            <person name="Leadbetter J.R."/>
        </authorList>
    </citation>
    <scope>NUCLEOTIDE SEQUENCE [LARGE SCALE GENOMIC DNA]</scope>
    <source>
        <strain evidence="4 5">Mn-1</strain>
    </source>
</reference>
<keyword evidence="1 2" id="KW-0732">Signal</keyword>
<proteinExistence type="predicted"/>
<evidence type="ECO:0000256" key="1">
    <source>
        <dbReference type="ARBA" id="ARBA00022729"/>
    </source>
</evidence>
<protein>
    <submittedName>
        <fullName evidence="4">Porin family protein</fullName>
    </submittedName>
</protein>
<evidence type="ECO:0000313" key="4">
    <source>
        <dbReference type="EMBL" id="NKE70466.1"/>
    </source>
</evidence>
<dbReference type="Proteomes" id="UP000534783">
    <property type="component" value="Unassembled WGS sequence"/>
</dbReference>
<sequence length="181" mass="19803">METRMKKLALAVLLVVFGISNVYAQEAALKKETIEIGIFSDAIEGDLVPFIGYFVSDNLELALHFNFVHAEIDLPGVADDIEQDSFIVSFDVLSNLPTGTRFVPVVGAGVNFSRDEIEDETTETVGFDLTAGVRYFIAERGAVTLFGQYEFADIDFSDDIGTITADGTAYAVGLLYSIFFQ</sequence>
<dbReference type="Pfam" id="PF13505">
    <property type="entry name" value="OMP_b-brl"/>
    <property type="match status" value="1"/>
</dbReference>